<dbReference type="PANTHER" id="PTHR43292:SF3">
    <property type="entry name" value="ACYL-COA DEHYDROGENASE FADE29"/>
    <property type="match status" value="1"/>
</dbReference>
<evidence type="ECO:0000259" key="7">
    <source>
        <dbReference type="Pfam" id="PF02770"/>
    </source>
</evidence>
<keyword evidence="10" id="KW-1185">Reference proteome</keyword>
<keyword evidence="4" id="KW-0274">FAD</keyword>
<evidence type="ECO:0000313" key="9">
    <source>
        <dbReference type="EMBL" id="MCT9811187.1"/>
    </source>
</evidence>
<reference evidence="9 10" key="1">
    <citation type="submission" date="2022-09" db="EMBL/GenBank/DDBJ databases">
        <title>Draft genome of isolate Be4.</title>
        <authorList>
            <person name="Sanchez-Castro I."/>
            <person name="Martinez-Rodriguez P."/>
            <person name="Descostes M."/>
            <person name="Merroun M."/>
        </authorList>
    </citation>
    <scope>NUCLEOTIDE SEQUENCE [LARGE SCALE GENOMIC DNA]</scope>
    <source>
        <strain evidence="9 10">Be4</strain>
    </source>
</reference>
<gene>
    <name evidence="9" type="ORF">N0K08_11120</name>
</gene>
<dbReference type="Gene3D" id="1.20.140.10">
    <property type="entry name" value="Butyryl-CoA Dehydrogenase, subunit A, domain 3"/>
    <property type="match status" value="2"/>
</dbReference>
<dbReference type="Gene3D" id="2.40.110.10">
    <property type="entry name" value="Butyryl-CoA Dehydrogenase, subunit A, domain 2"/>
    <property type="match status" value="2"/>
</dbReference>
<dbReference type="Gene3D" id="1.10.540.10">
    <property type="entry name" value="Acyl-CoA dehydrogenase/oxidase, N-terminal domain"/>
    <property type="match status" value="2"/>
</dbReference>
<feature type="domain" description="Acyl-CoA dehydrogenase/oxidase N-terminal" evidence="8">
    <location>
        <begin position="413"/>
        <end position="488"/>
    </location>
</feature>
<feature type="domain" description="Acyl-CoA dehydrogenase/oxidase C-terminal" evidence="6">
    <location>
        <begin position="234"/>
        <end position="397"/>
    </location>
</feature>
<sequence>MSHFSSTADLDAFRCEVRAFLQTAVPEDIRRSVQSHCLVTRDQAMRWQRILHERGWAAAGWPVEHGGTGWSLVQQAIFREEMAACPAPRYENLGIDTIGPTIMRHGTPEQKSRFLPRMLSFEDYWAQGYSEPDAGSDLASLRTVARREGDHFVVSGTKIWQSYGHWADWALVLVRSDAGATRKQDGISVLLIDLKAPGVSIRPIRFINGATFHVQMFFDEVRVPVENLVGQEHAGWSVAKGLLVTERLFVARVAECRAALRETVALAQGSAPDGGSLLAQDVHARRLAELDIRTRALEAAWWPTIRAVEDGQEPALEASLIKLQGNEVLQDVHQLQLDLLGTQTLAFDPEAILGTPCASPLAAGHVNNLPLHVWRYRGITLGGGTSEVQRGIVAKAIFSGQTELEQPMVAGLSDQQAMLDDGLRRLLADRYDFDQRRAIIDTRNSFDDSVWTALADMGLTGLLAPERDGGFGGQPIDLMPVMEALGESLVVEPLLWNAWLPTQLLLHASDFAGRGAALTALVEEGARTALAHEEGSRDFATTAFRDGEGWRLVGAKRLVLGGDCAQRLIISARPEGGGMALFDCGVDWPGVIPRRYTLHDGRGAADFRFESLWLPASALVAGPERAGAILEEALALATLALCADSVGAMRRALALTVEYMRTRKQFGRSLADYQALQHRVVEHFRRWVDARTLMREAAVGWPSASPAERAQRIAAAKWMAGRAGRAIALDSLQLHGAIGLQDETAVSHYAKRLVSNDMLLGDSTQQLARFIAAGQQAL</sequence>
<dbReference type="PANTHER" id="PTHR43292">
    <property type="entry name" value="ACYL-COA DEHYDROGENASE"/>
    <property type="match status" value="1"/>
</dbReference>
<keyword evidence="3" id="KW-0285">Flavoprotein</keyword>
<evidence type="ECO:0000256" key="3">
    <source>
        <dbReference type="ARBA" id="ARBA00022630"/>
    </source>
</evidence>
<comment type="cofactor">
    <cofactor evidence="1">
        <name>FAD</name>
        <dbReference type="ChEBI" id="CHEBI:57692"/>
    </cofactor>
</comment>
<dbReference type="InterPro" id="IPR009100">
    <property type="entry name" value="AcylCoA_DH/oxidase_NM_dom_sf"/>
</dbReference>
<dbReference type="CDD" id="cd00567">
    <property type="entry name" value="ACAD"/>
    <property type="match status" value="1"/>
</dbReference>
<dbReference type="SUPFAM" id="SSF56645">
    <property type="entry name" value="Acyl-CoA dehydrogenase NM domain-like"/>
    <property type="match status" value="2"/>
</dbReference>
<dbReference type="Pfam" id="PF02771">
    <property type="entry name" value="Acyl-CoA_dh_N"/>
    <property type="match status" value="2"/>
</dbReference>
<dbReference type="InterPro" id="IPR046373">
    <property type="entry name" value="Acyl-CoA_Oxase/DH_mid-dom_sf"/>
</dbReference>
<evidence type="ECO:0000256" key="1">
    <source>
        <dbReference type="ARBA" id="ARBA00001974"/>
    </source>
</evidence>
<keyword evidence="5" id="KW-0560">Oxidoreductase</keyword>
<feature type="domain" description="Acyl-CoA oxidase/dehydrogenase middle" evidence="7">
    <location>
        <begin position="126"/>
        <end position="206"/>
    </location>
</feature>
<dbReference type="Proteomes" id="UP001525968">
    <property type="component" value="Unassembled WGS sequence"/>
</dbReference>
<dbReference type="Pfam" id="PF00441">
    <property type="entry name" value="Acyl-CoA_dh_1"/>
    <property type="match status" value="2"/>
</dbReference>
<dbReference type="InterPro" id="IPR013786">
    <property type="entry name" value="AcylCoA_DH/ox_N"/>
</dbReference>
<comment type="similarity">
    <text evidence="2">Belongs to the acyl-CoA dehydrogenase family.</text>
</comment>
<evidence type="ECO:0000256" key="5">
    <source>
        <dbReference type="ARBA" id="ARBA00023002"/>
    </source>
</evidence>
<dbReference type="InterPro" id="IPR009075">
    <property type="entry name" value="AcylCo_DH/oxidase_C"/>
</dbReference>
<dbReference type="RefSeq" id="WP_261500386.1">
    <property type="nucleotide sequence ID" value="NZ_JAODYH010000004.1"/>
</dbReference>
<evidence type="ECO:0000313" key="10">
    <source>
        <dbReference type="Proteomes" id="UP001525968"/>
    </source>
</evidence>
<evidence type="ECO:0000256" key="4">
    <source>
        <dbReference type="ARBA" id="ARBA00022827"/>
    </source>
</evidence>
<dbReference type="InterPro" id="IPR036250">
    <property type="entry name" value="AcylCo_DH-like_C"/>
</dbReference>
<dbReference type="EMBL" id="JAODYH010000004">
    <property type="protein sequence ID" value="MCT9811187.1"/>
    <property type="molecule type" value="Genomic_DNA"/>
</dbReference>
<dbReference type="InterPro" id="IPR037069">
    <property type="entry name" value="AcylCoA_DH/ox_N_sf"/>
</dbReference>
<feature type="domain" description="Acyl-CoA dehydrogenase/oxidase C-terminal" evidence="6">
    <location>
        <begin position="631"/>
        <end position="766"/>
    </location>
</feature>
<dbReference type="Pfam" id="PF02770">
    <property type="entry name" value="Acyl-CoA_dh_M"/>
    <property type="match status" value="1"/>
</dbReference>
<dbReference type="InterPro" id="IPR006091">
    <property type="entry name" value="Acyl-CoA_Oxase/DH_mid-dom"/>
</dbReference>
<evidence type="ECO:0000256" key="2">
    <source>
        <dbReference type="ARBA" id="ARBA00009347"/>
    </source>
</evidence>
<evidence type="ECO:0000259" key="6">
    <source>
        <dbReference type="Pfam" id="PF00441"/>
    </source>
</evidence>
<proteinExistence type="inferred from homology"/>
<dbReference type="SUPFAM" id="SSF47203">
    <property type="entry name" value="Acyl-CoA dehydrogenase C-terminal domain-like"/>
    <property type="match status" value="2"/>
</dbReference>
<evidence type="ECO:0000259" key="8">
    <source>
        <dbReference type="Pfam" id="PF02771"/>
    </source>
</evidence>
<protein>
    <submittedName>
        <fullName evidence="9">Acyl-CoA dehydrogenase family protein</fullName>
    </submittedName>
</protein>
<dbReference type="InterPro" id="IPR052161">
    <property type="entry name" value="Mycobact_Acyl-CoA_DH"/>
</dbReference>
<name>A0ABT2PPJ6_9BURK</name>
<organism evidence="9 10">
    <name type="scientific">Acidovorax bellezanensis</name>
    <dbReference type="NCBI Taxonomy" id="2976702"/>
    <lineage>
        <taxon>Bacteria</taxon>
        <taxon>Pseudomonadati</taxon>
        <taxon>Pseudomonadota</taxon>
        <taxon>Betaproteobacteria</taxon>
        <taxon>Burkholderiales</taxon>
        <taxon>Comamonadaceae</taxon>
        <taxon>Acidovorax</taxon>
    </lineage>
</organism>
<comment type="caution">
    <text evidence="9">The sequence shown here is derived from an EMBL/GenBank/DDBJ whole genome shotgun (WGS) entry which is preliminary data.</text>
</comment>
<feature type="domain" description="Acyl-CoA dehydrogenase/oxidase N-terminal" evidence="8">
    <location>
        <begin position="7"/>
        <end position="122"/>
    </location>
</feature>
<accession>A0ABT2PPJ6</accession>